<dbReference type="RefSeq" id="WP_058500583.1">
    <property type="nucleotide sequence ID" value="NZ_CP038273.1"/>
</dbReference>
<feature type="transmembrane region" description="Helical" evidence="1">
    <location>
        <begin position="339"/>
        <end position="358"/>
    </location>
</feature>
<evidence type="ECO:0000256" key="2">
    <source>
        <dbReference type="SAM" id="SignalP"/>
    </source>
</evidence>
<keyword evidence="2" id="KW-0732">Signal</keyword>
<evidence type="ECO:0000313" key="3">
    <source>
        <dbReference type="EMBL" id="KTD34014.1"/>
    </source>
</evidence>
<feature type="signal peptide" evidence="2">
    <location>
        <begin position="1"/>
        <end position="18"/>
    </location>
</feature>
<keyword evidence="4" id="KW-1185">Reference proteome</keyword>
<keyword evidence="1" id="KW-0472">Membrane</keyword>
<keyword evidence="1" id="KW-0812">Transmembrane</keyword>
<feature type="chain" id="PRO_5006915711" description="Thioredoxin domain-containing protein" evidence="2">
    <location>
        <begin position="19"/>
        <end position="389"/>
    </location>
</feature>
<comment type="caution">
    <text evidence="3">The sequence shown here is derived from an EMBL/GenBank/DDBJ whole genome shotgun (WGS) entry which is preliminary data.</text>
</comment>
<feature type="transmembrane region" description="Helical" evidence="1">
    <location>
        <begin position="175"/>
        <end position="194"/>
    </location>
</feature>
<name>A0A0W0WNW3_9GAMM</name>
<feature type="transmembrane region" description="Helical" evidence="1">
    <location>
        <begin position="256"/>
        <end position="274"/>
    </location>
</feature>
<dbReference type="InterPro" id="IPR036249">
    <property type="entry name" value="Thioredoxin-like_sf"/>
</dbReference>
<dbReference type="PATRIC" id="fig|454.4.peg.200"/>
<feature type="transmembrane region" description="Helical" evidence="1">
    <location>
        <begin position="224"/>
        <end position="249"/>
    </location>
</feature>
<dbReference type="Proteomes" id="UP000054761">
    <property type="component" value="Unassembled WGS sequence"/>
</dbReference>
<gene>
    <name evidence="3" type="ORF">Lisr_0192</name>
</gene>
<reference evidence="3 4" key="1">
    <citation type="submission" date="2015-11" db="EMBL/GenBank/DDBJ databases">
        <title>Genomic analysis of 38 Legionella species identifies large and diverse effector repertoires.</title>
        <authorList>
            <person name="Burstein D."/>
            <person name="Amaro F."/>
            <person name="Zusman T."/>
            <person name="Lifshitz Z."/>
            <person name="Cohen O."/>
            <person name="Gilbert J.A."/>
            <person name="Pupko T."/>
            <person name="Shuman H.A."/>
            <person name="Segal G."/>
        </authorList>
    </citation>
    <scope>NUCLEOTIDE SEQUENCE [LARGE SCALE GENOMIC DNA]</scope>
    <source>
        <strain evidence="3 4">Bercovier 4</strain>
    </source>
</reference>
<sequence>MRTALKCLLLLMTFNLYAATVTEWYVKTDNDQVKLKVDFFMTSTCPHCHKADAFLKQLEKNVDWLIVNRYVINKDKSALALFNQKLREFHASDFRVPSILFCHSRWVGFDTAQTTGEQLLKGLSYCHQQIKKEGHLTSLTKEVLNRWSLSPFQLSKTAAEYSAFSIITSTAFFDAFNPCSVFAFILFLGFLFVYPARREKIIVGLLMIVAFGIAHYLQQAKIEAYYQLLIWIRWLVILLGAGLVIFSVLSLRKIQLTITGYFLAFLSAIAVFAYQQTCSRLNFSLFFQQWLDVEKVQPSLAAFYQLSYQLIYLVPLIALWLAGLYFFSGQRGRFYQPYLTFIGQLYLFAIGLILIAYPLFLSELMWSVLLIVLLTFIGWFAIRQKYRTR</sequence>
<accession>A0A0W0WNW3</accession>
<dbReference type="AlphaFoldDB" id="A0A0W0WNW3"/>
<feature type="transmembrane region" description="Helical" evidence="1">
    <location>
        <begin position="201"/>
        <end position="218"/>
    </location>
</feature>
<feature type="transmembrane region" description="Helical" evidence="1">
    <location>
        <begin position="364"/>
        <end position="382"/>
    </location>
</feature>
<protein>
    <recommendedName>
        <fullName evidence="5">Thioredoxin domain-containing protein</fullName>
    </recommendedName>
</protein>
<evidence type="ECO:0000256" key="1">
    <source>
        <dbReference type="SAM" id="Phobius"/>
    </source>
</evidence>
<evidence type="ECO:0000313" key="4">
    <source>
        <dbReference type="Proteomes" id="UP000054761"/>
    </source>
</evidence>
<proteinExistence type="predicted"/>
<dbReference type="Gene3D" id="3.40.30.10">
    <property type="entry name" value="Glutaredoxin"/>
    <property type="match status" value="1"/>
</dbReference>
<dbReference type="OrthoDB" id="9798180at2"/>
<keyword evidence="1" id="KW-1133">Transmembrane helix</keyword>
<dbReference type="EMBL" id="LNYH01000005">
    <property type="protein sequence ID" value="KTD34014.1"/>
    <property type="molecule type" value="Genomic_DNA"/>
</dbReference>
<dbReference type="STRING" id="454.Lisr_0192"/>
<organism evidence="3 4">
    <name type="scientific">Legionella israelensis</name>
    <dbReference type="NCBI Taxonomy" id="454"/>
    <lineage>
        <taxon>Bacteria</taxon>
        <taxon>Pseudomonadati</taxon>
        <taxon>Pseudomonadota</taxon>
        <taxon>Gammaproteobacteria</taxon>
        <taxon>Legionellales</taxon>
        <taxon>Legionellaceae</taxon>
        <taxon>Legionella</taxon>
    </lineage>
</organism>
<dbReference type="SUPFAM" id="SSF52833">
    <property type="entry name" value="Thioredoxin-like"/>
    <property type="match status" value="1"/>
</dbReference>
<feature type="transmembrane region" description="Helical" evidence="1">
    <location>
        <begin position="306"/>
        <end position="327"/>
    </location>
</feature>
<evidence type="ECO:0008006" key="5">
    <source>
        <dbReference type="Google" id="ProtNLM"/>
    </source>
</evidence>